<dbReference type="AlphaFoldDB" id="A0A5M8QDZ9"/>
<organism evidence="1 2">
    <name type="scientific">Dyadobacter flavalbus</name>
    <dbReference type="NCBI Taxonomy" id="2579942"/>
    <lineage>
        <taxon>Bacteria</taxon>
        <taxon>Pseudomonadati</taxon>
        <taxon>Bacteroidota</taxon>
        <taxon>Cytophagia</taxon>
        <taxon>Cytophagales</taxon>
        <taxon>Spirosomataceae</taxon>
        <taxon>Dyadobacter</taxon>
    </lineage>
</organism>
<keyword evidence="2" id="KW-1185">Reference proteome</keyword>
<dbReference type="InterPro" id="IPR025975">
    <property type="entry name" value="Polysacc_lyase"/>
</dbReference>
<dbReference type="Pfam" id="PF14099">
    <property type="entry name" value="Polysacc_lyase"/>
    <property type="match status" value="1"/>
</dbReference>
<dbReference type="Proteomes" id="UP000323994">
    <property type="component" value="Unassembled WGS sequence"/>
</dbReference>
<dbReference type="RefSeq" id="WP_139014363.1">
    <property type="nucleotide sequence ID" value="NZ_VBSN01000071.1"/>
</dbReference>
<dbReference type="OrthoDB" id="7177295at2"/>
<dbReference type="Gene3D" id="2.60.120.200">
    <property type="match status" value="1"/>
</dbReference>
<gene>
    <name evidence="1" type="ORF">FEM33_23190</name>
</gene>
<evidence type="ECO:0000313" key="2">
    <source>
        <dbReference type="Proteomes" id="UP000323994"/>
    </source>
</evidence>
<sequence length="745" mass="81994">MLAPVQAFDFREEPSSLNNNISFMRESEASYYGSDGYLHFAQPGRNWISQSHKLSLSPWVQVMAFAATTSDTLAPDGSGTACKITEEIKTGEHRISRIVPVPQGQPVTVSMYLKAGSRSKIQFSFSDSTSFTGGNPTVKLDLANGTFIAASSNLISYKAVNSGNGWWRLQLTAVPDLGSVSGFHVYILNDSSMASYAGVTGKYIYAWGAQMEPGINMTAYTPTAENPYMGLRYNYRLSNAAPLLAGALIEPESTNLIPYSQKLEGTPWRKQAASTPLSTVKSPDGETFGYKIKESTASSTTHYIVPNPTISTEAGNTYTLSAFFKAAERTWVYFNVSGLTIHFDIANGIVGNKSSIFIGSAVENAGNGWFRCAATFIASSSNTSTVIGCEISNGKQSYTGDGTSGVLIWGIQLEKAVAMTSYIRTNATPVTRKADIVTLNRPGSSSASDVFTQRTDGGNWIKQTSTNYQIEQSENEIQIINFYDSSMINSEHEDIAVNLFPEQFVSVGNAGTILSMFDKSYMTQTANKEWSLQKAMNKTSPLYRAVVNAGEVWSGDYTNKYRERSEFYMKGAQMPYDQDVWLSFAIKIEPGEALTLEPSDFCYLGQFHASEDEGDISSPPVLGFRLEGLDTFKAFTCSTTVTPHTVSPKSFLRGTSQFTRGIWHKNVMRIRFSPTNGQFQWWKDGVELVNISNIGIGYPDETGPYWKFGIYRSPMPQTVAVEYANMEVQFNTSLESRITNPLLIV</sequence>
<accession>A0A5M8QDZ9</accession>
<reference evidence="1 2" key="1">
    <citation type="submission" date="2019-05" db="EMBL/GenBank/DDBJ databases">
        <authorList>
            <person name="Qu J.-H."/>
        </authorList>
    </citation>
    <scope>NUCLEOTIDE SEQUENCE [LARGE SCALE GENOMIC DNA]</scope>
    <source>
        <strain evidence="1 2">NS28</strain>
    </source>
</reference>
<comment type="caution">
    <text evidence="1">The sequence shown here is derived from an EMBL/GenBank/DDBJ whole genome shotgun (WGS) entry which is preliminary data.</text>
</comment>
<dbReference type="EMBL" id="VBSN01000071">
    <property type="protein sequence ID" value="KAA6432632.1"/>
    <property type="molecule type" value="Genomic_DNA"/>
</dbReference>
<name>A0A5M8QDZ9_9BACT</name>
<evidence type="ECO:0000313" key="1">
    <source>
        <dbReference type="EMBL" id="KAA6432632.1"/>
    </source>
</evidence>
<protein>
    <submittedName>
        <fullName evidence="1">Uncharacterized protein</fullName>
    </submittedName>
</protein>
<proteinExistence type="predicted"/>